<evidence type="ECO:0000313" key="2">
    <source>
        <dbReference type="EMBL" id="OWF32851.1"/>
    </source>
</evidence>
<dbReference type="InterPro" id="IPR001387">
    <property type="entry name" value="Cro/C1-type_HTH"/>
</dbReference>
<dbReference type="RefSeq" id="WP_054643390.1">
    <property type="nucleotide sequence ID" value="NZ_LNUB01000005.1"/>
</dbReference>
<protein>
    <recommendedName>
        <fullName evidence="1">HTH cro/C1-type domain-containing protein</fullName>
    </recommendedName>
</protein>
<dbReference type="Gene3D" id="1.10.260.40">
    <property type="entry name" value="lambda repressor-like DNA-binding domains"/>
    <property type="match status" value="1"/>
</dbReference>
<name>A0A210P8T9_9LACO</name>
<dbReference type="EMBL" id="MXAL01000007">
    <property type="protein sequence ID" value="OWF32851.1"/>
    <property type="molecule type" value="Genomic_DNA"/>
</dbReference>
<organism evidence="2 3">
    <name type="scientific">Companilactobacillus kimchii</name>
    <dbReference type="NCBI Taxonomy" id="2801452"/>
    <lineage>
        <taxon>Bacteria</taxon>
        <taxon>Bacillati</taxon>
        <taxon>Bacillota</taxon>
        <taxon>Bacilli</taxon>
        <taxon>Lactobacillales</taxon>
        <taxon>Lactobacillaceae</taxon>
        <taxon>Companilactobacillus</taxon>
    </lineage>
</organism>
<dbReference type="CDD" id="cd00093">
    <property type="entry name" value="HTH_XRE"/>
    <property type="match status" value="1"/>
</dbReference>
<dbReference type="InterPro" id="IPR010982">
    <property type="entry name" value="Lambda_DNA-bd_dom_sf"/>
</dbReference>
<evidence type="ECO:0000259" key="1">
    <source>
        <dbReference type="PROSITE" id="PS50943"/>
    </source>
</evidence>
<dbReference type="AlphaFoldDB" id="A0A210P8T9"/>
<dbReference type="Proteomes" id="UP000196649">
    <property type="component" value="Unassembled WGS sequence"/>
</dbReference>
<gene>
    <name evidence="2" type="ORF">LKACC12383_01724</name>
</gene>
<evidence type="ECO:0000313" key="3">
    <source>
        <dbReference type="Proteomes" id="UP000196649"/>
    </source>
</evidence>
<proteinExistence type="predicted"/>
<accession>A0A210P8T9</accession>
<feature type="domain" description="HTH cro/C1-type" evidence="1">
    <location>
        <begin position="42"/>
        <end position="58"/>
    </location>
</feature>
<sequence length="110" mass="12673">MTVYQHIQHIAKLKKISIHQIEMDLGFSNGSLRKWKDSAPTDKLVRVAKYLGTTPDYLILGHVNDHDESKIKKDNNVETIAAHIDDNVTPEQLEKITEYIDFITKDNKKD</sequence>
<reference evidence="2 3" key="1">
    <citation type="submission" date="2017-03" db="EMBL/GenBank/DDBJ databases">
        <title>Genome sequence of Lactobacillus kimchii KACC 12383.</title>
        <authorList>
            <person name="Chun J."/>
        </authorList>
    </citation>
    <scope>NUCLEOTIDE SEQUENCE [LARGE SCALE GENOMIC DNA]</scope>
    <source>
        <strain evidence="2 3">KACC 12383</strain>
    </source>
</reference>
<comment type="caution">
    <text evidence="2">The sequence shown here is derived from an EMBL/GenBank/DDBJ whole genome shotgun (WGS) entry which is preliminary data.</text>
</comment>
<dbReference type="PROSITE" id="PS50943">
    <property type="entry name" value="HTH_CROC1"/>
    <property type="match status" value="1"/>
</dbReference>
<dbReference type="GO" id="GO:0003677">
    <property type="term" value="F:DNA binding"/>
    <property type="evidence" value="ECO:0007669"/>
    <property type="project" value="InterPro"/>
</dbReference>